<gene>
    <name evidence="1" type="ORF">SAMN05421853_10771</name>
</gene>
<dbReference type="RefSeq" id="WP_093011981.1">
    <property type="nucleotide sequence ID" value="NZ_FOXV01000007.1"/>
</dbReference>
<dbReference type="AlphaFoldDB" id="A0A1I5YYZ0"/>
<dbReference type="STRING" id="93684.SAMN05421853_10771"/>
<dbReference type="EMBL" id="FOXV01000007">
    <property type="protein sequence ID" value="SFQ49468.1"/>
    <property type="molecule type" value="Genomic_DNA"/>
</dbReference>
<organism evidence="1 2">
    <name type="scientific">Roseivivax halotolerans</name>
    <dbReference type="NCBI Taxonomy" id="93684"/>
    <lineage>
        <taxon>Bacteria</taxon>
        <taxon>Pseudomonadati</taxon>
        <taxon>Pseudomonadota</taxon>
        <taxon>Alphaproteobacteria</taxon>
        <taxon>Rhodobacterales</taxon>
        <taxon>Roseobacteraceae</taxon>
        <taxon>Roseivivax</taxon>
    </lineage>
</organism>
<protein>
    <submittedName>
        <fullName evidence="1">Lipopolysaccharide export system protein LptC</fullName>
    </submittedName>
</protein>
<name>A0A1I5YYZ0_9RHOB</name>
<proteinExistence type="predicted"/>
<sequence>MARAAGTYSRIVAGLKVLLPFLALALLSTLFLFARSTDPTRNLPMSTAEDLRDRQSQSATGAVYTGVADNGAEVTMRAEMTRPDPEAENNLLADRFGATLDFPDGSRIDLSAPSAAMDTSAAATRLTGGVVIESSTGYTVRTETLNSAMDRIDVESDGTVEADGPAGRLTAGKMRILPAETETGEEGDVQLLFTDGVQMVYEPQQQD</sequence>
<reference evidence="2" key="1">
    <citation type="submission" date="2016-10" db="EMBL/GenBank/DDBJ databases">
        <authorList>
            <person name="Varghese N."/>
            <person name="Submissions S."/>
        </authorList>
    </citation>
    <scope>NUCLEOTIDE SEQUENCE [LARGE SCALE GENOMIC DNA]</scope>
    <source>
        <strain evidence="2">JCM 10271</strain>
    </source>
</reference>
<accession>A0A1I5YYZ0</accession>
<keyword evidence="2" id="KW-1185">Reference proteome</keyword>
<dbReference type="Proteomes" id="UP000243106">
    <property type="component" value="Unassembled WGS sequence"/>
</dbReference>
<evidence type="ECO:0000313" key="2">
    <source>
        <dbReference type="Proteomes" id="UP000243106"/>
    </source>
</evidence>
<evidence type="ECO:0000313" key="1">
    <source>
        <dbReference type="EMBL" id="SFQ49468.1"/>
    </source>
</evidence>